<feature type="domain" description="Thioredoxin" evidence="5">
    <location>
        <begin position="17"/>
        <end position="161"/>
    </location>
</feature>
<dbReference type="PANTHER" id="PTHR43110:SF1">
    <property type="entry name" value="THIOL PEROXIDASE"/>
    <property type="match status" value="1"/>
</dbReference>
<dbReference type="EMBL" id="SRYV01000001">
    <property type="protein sequence ID" value="TGY17654.1"/>
    <property type="molecule type" value="Genomic_DNA"/>
</dbReference>
<dbReference type="RefSeq" id="WP_004042578.1">
    <property type="nucleotide sequence ID" value="NZ_AQFR02000003.1"/>
</dbReference>
<dbReference type="InterPro" id="IPR013740">
    <property type="entry name" value="Redoxin"/>
</dbReference>
<name>A0A4S2BU38_9LACO</name>
<keyword evidence="3" id="KW-1015">Disulfide bond</keyword>
<dbReference type="InterPro" id="IPR013766">
    <property type="entry name" value="Thioredoxin_domain"/>
</dbReference>
<keyword evidence="6" id="KW-0560">Oxidoreductase</keyword>
<keyword evidence="4" id="KW-0676">Redox-active center</keyword>
<dbReference type="Pfam" id="PF08534">
    <property type="entry name" value="Redoxin"/>
    <property type="match status" value="1"/>
</dbReference>
<organism evidence="6 7">
    <name type="scientific">Lactobacillus intestinalis</name>
    <dbReference type="NCBI Taxonomy" id="151781"/>
    <lineage>
        <taxon>Bacteria</taxon>
        <taxon>Bacillati</taxon>
        <taxon>Bacillota</taxon>
        <taxon>Bacilli</taxon>
        <taxon>Lactobacillales</taxon>
        <taxon>Lactobacillaceae</taxon>
        <taxon>Lactobacillus</taxon>
    </lineage>
</organism>
<dbReference type="InterPro" id="IPR002065">
    <property type="entry name" value="TPX"/>
</dbReference>
<dbReference type="EC" id="1.11.1.-" evidence="6"/>
<dbReference type="PANTHER" id="PTHR43110">
    <property type="entry name" value="THIOL PEROXIDASE"/>
    <property type="match status" value="1"/>
</dbReference>
<evidence type="ECO:0000313" key="6">
    <source>
        <dbReference type="EMBL" id="TGY17654.1"/>
    </source>
</evidence>
<dbReference type="PROSITE" id="PS51352">
    <property type="entry name" value="THIOREDOXIN_2"/>
    <property type="match status" value="1"/>
</dbReference>
<evidence type="ECO:0000256" key="1">
    <source>
        <dbReference type="ARBA" id="ARBA00022559"/>
    </source>
</evidence>
<dbReference type="CDD" id="cd03014">
    <property type="entry name" value="PRX_Atyp2cys"/>
    <property type="match status" value="1"/>
</dbReference>
<gene>
    <name evidence="6" type="ORF">E5351_00675</name>
</gene>
<accession>A0A4S2BU38</accession>
<dbReference type="NCBIfam" id="NF001808">
    <property type="entry name" value="PRK00522.1"/>
    <property type="match status" value="1"/>
</dbReference>
<dbReference type="AlphaFoldDB" id="A0A4S2BU38"/>
<dbReference type="InterPro" id="IPR036249">
    <property type="entry name" value="Thioredoxin-like_sf"/>
</dbReference>
<evidence type="ECO:0000259" key="5">
    <source>
        <dbReference type="PROSITE" id="PS51352"/>
    </source>
</evidence>
<dbReference type="Gene3D" id="3.40.30.10">
    <property type="entry name" value="Glutaredoxin"/>
    <property type="match status" value="1"/>
</dbReference>
<dbReference type="GO" id="GO:0008379">
    <property type="term" value="F:thioredoxin peroxidase activity"/>
    <property type="evidence" value="ECO:0007669"/>
    <property type="project" value="InterPro"/>
</dbReference>
<reference evidence="6 7" key="1">
    <citation type="submission" date="2019-04" db="EMBL/GenBank/DDBJ databases">
        <title>Microbes associate with the intestines of laboratory mice.</title>
        <authorList>
            <person name="Navarre W."/>
            <person name="Wong E."/>
            <person name="Huang K."/>
            <person name="Tropini C."/>
            <person name="Ng K."/>
            <person name="Yu B."/>
        </authorList>
    </citation>
    <scope>NUCLEOTIDE SEQUENCE [LARGE SCALE GENOMIC DNA]</scope>
    <source>
        <strain evidence="6 7">NM61_E11</strain>
    </source>
</reference>
<sequence>MEVTFKGKECQLVGNPPKVGEKMPEFTVINKNGQKITNQDLLGKTTLISVVPDINTSVCSIQTKKFNKTMDQYPDVNFLTVSTNTIEDQQKWCAAEGVENMQLVSDEGHSFGEATGLLIPEMGILARSVWVLDKDGMIIYRQIVDEITDEPNYDAALEELK</sequence>
<dbReference type="Proteomes" id="UP000309117">
    <property type="component" value="Unassembled WGS sequence"/>
</dbReference>
<evidence type="ECO:0000256" key="3">
    <source>
        <dbReference type="ARBA" id="ARBA00023157"/>
    </source>
</evidence>
<keyword evidence="2" id="KW-0049">Antioxidant</keyword>
<dbReference type="SUPFAM" id="SSF52833">
    <property type="entry name" value="Thioredoxin-like"/>
    <property type="match status" value="1"/>
</dbReference>
<evidence type="ECO:0000313" key="7">
    <source>
        <dbReference type="Proteomes" id="UP000309117"/>
    </source>
</evidence>
<dbReference type="InterPro" id="IPR050455">
    <property type="entry name" value="Tpx_Peroxidase_subfamily"/>
</dbReference>
<comment type="caution">
    <text evidence="6">The sequence shown here is derived from an EMBL/GenBank/DDBJ whole genome shotgun (WGS) entry which is preliminary data.</text>
</comment>
<evidence type="ECO:0000256" key="4">
    <source>
        <dbReference type="ARBA" id="ARBA00023284"/>
    </source>
</evidence>
<keyword evidence="1 6" id="KW-0575">Peroxidase</keyword>
<proteinExistence type="predicted"/>
<evidence type="ECO:0000256" key="2">
    <source>
        <dbReference type="ARBA" id="ARBA00022862"/>
    </source>
</evidence>
<protein>
    <submittedName>
        <fullName evidence="6">Thiol peroxidase</fullName>
        <ecNumber evidence="6">1.11.1.-</ecNumber>
    </submittedName>
</protein>